<evidence type="ECO:0000256" key="1">
    <source>
        <dbReference type="SAM" id="Phobius"/>
    </source>
</evidence>
<reference evidence="2" key="1">
    <citation type="submission" date="2020-05" db="EMBL/GenBank/DDBJ databases">
        <authorList>
            <person name="Chiriac C."/>
            <person name="Salcher M."/>
            <person name="Ghai R."/>
            <person name="Kavagutti S V."/>
        </authorList>
    </citation>
    <scope>NUCLEOTIDE SEQUENCE</scope>
</reference>
<gene>
    <name evidence="2" type="ORF">UFOPK1493_00809</name>
</gene>
<keyword evidence="1" id="KW-1133">Transmembrane helix</keyword>
<accession>A0A6J6C8Y3</accession>
<sequence>MGSNAAVGVSSTVVAVTTVAPSLVAPLAGSLPTAVTGTAAGAWAAPVAFAASVAASSAWAIRPTPPSVAVTLTPVATSFEPRV</sequence>
<protein>
    <submittedName>
        <fullName evidence="2">Unannotated protein</fullName>
    </submittedName>
</protein>
<keyword evidence="1" id="KW-0472">Membrane</keyword>
<name>A0A6J6C8Y3_9ZZZZ</name>
<evidence type="ECO:0000313" key="2">
    <source>
        <dbReference type="EMBL" id="CAB4547736.1"/>
    </source>
</evidence>
<organism evidence="2">
    <name type="scientific">freshwater metagenome</name>
    <dbReference type="NCBI Taxonomy" id="449393"/>
    <lineage>
        <taxon>unclassified sequences</taxon>
        <taxon>metagenomes</taxon>
        <taxon>ecological metagenomes</taxon>
    </lineage>
</organism>
<feature type="transmembrane region" description="Helical" evidence="1">
    <location>
        <begin position="40"/>
        <end position="61"/>
    </location>
</feature>
<proteinExistence type="predicted"/>
<dbReference type="AlphaFoldDB" id="A0A6J6C8Y3"/>
<keyword evidence="1" id="KW-0812">Transmembrane</keyword>
<dbReference type="EMBL" id="CAEZSR010000019">
    <property type="protein sequence ID" value="CAB4547736.1"/>
    <property type="molecule type" value="Genomic_DNA"/>
</dbReference>